<evidence type="ECO:0000256" key="1">
    <source>
        <dbReference type="ARBA" id="ARBA00022553"/>
    </source>
</evidence>
<sequence length="209" mass="23612">ILGKEKYRVKRFLTGEDVIAAMQKEKPDLLLLDLMLPGIDGLDVCKSLKKDDDLKEVPIIMLTAKGEDADIVSGLELGADDYITKPFNSSVLLARIKAMLRRKSEKEVSETDIIRIFNIVIHPGRHTVTVDGKPVNLTYSEFRLLQFLARHPGWVYSRYQIVDALRGADYPVTERAIDVQVVGLRKKLGDAGKYIETVRAVGYRFRQVP</sequence>
<evidence type="ECO:0000256" key="4">
    <source>
        <dbReference type="ARBA" id="ARBA00023125"/>
    </source>
</evidence>
<dbReference type="Pfam" id="PF00072">
    <property type="entry name" value="Response_reg"/>
    <property type="match status" value="1"/>
</dbReference>
<keyword evidence="5" id="KW-0804">Transcription</keyword>
<dbReference type="GO" id="GO:0000976">
    <property type="term" value="F:transcription cis-regulatory region binding"/>
    <property type="evidence" value="ECO:0007669"/>
    <property type="project" value="TreeGrafter"/>
</dbReference>
<keyword evidence="3" id="KW-0805">Transcription regulation</keyword>
<feature type="domain" description="OmpR/PhoB-type" evidence="9">
    <location>
        <begin position="111"/>
        <end position="207"/>
    </location>
</feature>
<evidence type="ECO:0000256" key="2">
    <source>
        <dbReference type="ARBA" id="ARBA00023012"/>
    </source>
</evidence>
<gene>
    <name evidence="10" type="ORF">ENJ10_06675</name>
</gene>
<dbReference type="InterPro" id="IPR001867">
    <property type="entry name" value="OmpR/PhoB-type_DNA-bd"/>
</dbReference>
<dbReference type="SUPFAM" id="SSF46894">
    <property type="entry name" value="C-terminal effector domain of the bipartite response regulators"/>
    <property type="match status" value="1"/>
</dbReference>
<dbReference type="Pfam" id="PF00486">
    <property type="entry name" value="Trans_reg_C"/>
    <property type="match status" value="1"/>
</dbReference>
<dbReference type="Proteomes" id="UP000886005">
    <property type="component" value="Unassembled WGS sequence"/>
</dbReference>
<keyword evidence="4 7" id="KW-0238">DNA-binding</keyword>
<keyword evidence="2" id="KW-0902">Two-component regulatory system</keyword>
<dbReference type="InterPro" id="IPR036388">
    <property type="entry name" value="WH-like_DNA-bd_sf"/>
</dbReference>
<protein>
    <submittedName>
        <fullName evidence="10">Response regulator transcription factor</fullName>
    </submittedName>
</protein>
<dbReference type="PROSITE" id="PS50110">
    <property type="entry name" value="RESPONSE_REGULATORY"/>
    <property type="match status" value="1"/>
</dbReference>
<dbReference type="InterPro" id="IPR039420">
    <property type="entry name" value="WalR-like"/>
</dbReference>
<dbReference type="CDD" id="cd00383">
    <property type="entry name" value="trans_reg_C"/>
    <property type="match status" value="1"/>
</dbReference>
<dbReference type="GO" id="GO:0005829">
    <property type="term" value="C:cytosol"/>
    <property type="evidence" value="ECO:0007669"/>
    <property type="project" value="TreeGrafter"/>
</dbReference>
<feature type="modified residue" description="4-aspartylphosphate" evidence="6">
    <location>
        <position position="33"/>
    </location>
</feature>
<dbReference type="Gene3D" id="3.40.50.2300">
    <property type="match status" value="1"/>
</dbReference>
<evidence type="ECO:0000259" key="8">
    <source>
        <dbReference type="PROSITE" id="PS50110"/>
    </source>
</evidence>
<comment type="caution">
    <text evidence="10">The sequence shown here is derived from an EMBL/GenBank/DDBJ whole genome shotgun (WGS) entry which is preliminary data.</text>
</comment>
<dbReference type="SUPFAM" id="SSF52172">
    <property type="entry name" value="CheY-like"/>
    <property type="match status" value="1"/>
</dbReference>
<reference evidence="10" key="1">
    <citation type="journal article" date="2020" name="mSystems">
        <title>Genome- and Community-Level Interaction Insights into Carbon Utilization and Element Cycling Functions of Hydrothermarchaeota in Hydrothermal Sediment.</title>
        <authorList>
            <person name="Zhou Z."/>
            <person name="Liu Y."/>
            <person name="Xu W."/>
            <person name="Pan J."/>
            <person name="Luo Z.H."/>
            <person name="Li M."/>
        </authorList>
    </citation>
    <scope>NUCLEOTIDE SEQUENCE [LARGE SCALE GENOMIC DNA]</scope>
    <source>
        <strain evidence="10">HyVt-456</strain>
    </source>
</reference>
<dbReference type="Gene3D" id="1.10.10.10">
    <property type="entry name" value="Winged helix-like DNA-binding domain superfamily/Winged helix DNA-binding domain"/>
    <property type="match status" value="1"/>
</dbReference>
<evidence type="ECO:0000313" key="10">
    <source>
        <dbReference type="EMBL" id="HED10354.1"/>
    </source>
</evidence>
<feature type="DNA-binding region" description="OmpR/PhoB-type" evidence="7">
    <location>
        <begin position="111"/>
        <end position="207"/>
    </location>
</feature>
<dbReference type="AlphaFoldDB" id="A0A7V1LLS3"/>
<dbReference type="PANTHER" id="PTHR48111">
    <property type="entry name" value="REGULATOR OF RPOS"/>
    <property type="match status" value="1"/>
</dbReference>
<dbReference type="GO" id="GO:0032993">
    <property type="term" value="C:protein-DNA complex"/>
    <property type="evidence" value="ECO:0007669"/>
    <property type="project" value="TreeGrafter"/>
</dbReference>
<evidence type="ECO:0000256" key="5">
    <source>
        <dbReference type="ARBA" id="ARBA00023163"/>
    </source>
</evidence>
<feature type="non-terminal residue" evidence="10">
    <location>
        <position position="1"/>
    </location>
</feature>
<dbReference type="PROSITE" id="PS51755">
    <property type="entry name" value="OMPR_PHOB"/>
    <property type="match status" value="1"/>
</dbReference>
<evidence type="ECO:0000256" key="6">
    <source>
        <dbReference type="PROSITE-ProRule" id="PRU00169"/>
    </source>
</evidence>
<dbReference type="InterPro" id="IPR011006">
    <property type="entry name" value="CheY-like_superfamily"/>
</dbReference>
<dbReference type="GO" id="GO:0006355">
    <property type="term" value="P:regulation of DNA-templated transcription"/>
    <property type="evidence" value="ECO:0007669"/>
    <property type="project" value="InterPro"/>
</dbReference>
<accession>A0A7V1LLS3</accession>
<dbReference type="GO" id="GO:0000156">
    <property type="term" value="F:phosphorelay response regulator activity"/>
    <property type="evidence" value="ECO:0007669"/>
    <property type="project" value="TreeGrafter"/>
</dbReference>
<dbReference type="InterPro" id="IPR001789">
    <property type="entry name" value="Sig_transdc_resp-reg_receiver"/>
</dbReference>
<feature type="domain" description="Response regulatory" evidence="8">
    <location>
        <begin position="1"/>
        <end position="100"/>
    </location>
</feature>
<evidence type="ECO:0000256" key="7">
    <source>
        <dbReference type="PROSITE-ProRule" id="PRU01091"/>
    </source>
</evidence>
<evidence type="ECO:0000256" key="3">
    <source>
        <dbReference type="ARBA" id="ARBA00023015"/>
    </source>
</evidence>
<dbReference type="Gene3D" id="6.10.250.690">
    <property type="match status" value="1"/>
</dbReference>
<keyword evidence="1 6" id="KW-0597">Phosphoprotein</keyword>
<dbReference type="EMBL" id="DRLD01000183">
    <property type="protein sequence ID" value="HED10354.1"/>
    <property type="molecule type" value="Genomic_DNA"/>
</dbReference>
<organism evidence="10">
    <name type="scientific">Caldithrix abyssi</name>
    <dbReference type="NCBI Taxonomy" id="187145"/>
    <lineage>
        <taxon>Bacteria</taxon>
        <taxon>Pseudomonadati</taxon>
        <taxon>Calditrichota</taxon>
        <taxon>Calditrichia</taxon>
        <taxon>Calditrichales</taxon>
        <taxon>Calditrichaceae</taxon>
        <taxon>Caldithrix</taxon>
    </lineage>
</organism>
<dbReference type="InterPro" id="IPR016032">
    <property type="entry name" value="Sig_transdc_resp-reg_C-effctor"/>
</dbReference>
<evidence type="ECO:0000259" key="9">
    <source>
        <dbReference type="PROSITE" id="PS51755"/>
    </source>
</evidence>
<dbReference type="PANTHER" id="PTHR48111:SF1">
    <property type="entry name" value="TWO-COMPONENT RESPONSE REGULATOR ORR33"/>
    <property type="match status" value="1"/>
</dbReference>
<name>A0A7V1LLS3_CALAY</name>
<dbReference type="SMART" id="SM00862">
    <property type="entry name" value="Trans_reg_C"/>
    <property type="match status" value="1"/>
</dbReference>
<proteinExistence type="predicted"/>
<dbReference type="SMART" id="SM00448">
    <property type="entry name" value="REC"/>
    <property type="match status" value="1"/>
</dbReference>